<dbReference type="Pfam" id="PF17191">
    <property type="entry name" value="RecG_wedge"/>
    <property type="match status" value="1"/>
</dbReference>
<dbReference type="Pfam" id="PF00270">
    <property type="entry name" value="DEAD"/>
    <property type="match status" value="1"/>
</dbReference>
<keyword evidence="5 15" id="KW-0378">Hydrolase</keyword>
<dbReference type="InterPro" id="IPR014001">
    <property type="entry name" value="Helicase_ATP-bd"/>
</dbReference>
<evidence type="ECO:0000313" key="19">
    <source>
        <dbReference type="Proteomes" id="UP000279908"/>
    </source>
</evidence>
<dbReference type="InterPro" id="IPR033454">
    <property type="entry name" value="RecG_wedge"/>
</dbReference>
<evidence type="ECO:0000256" key="3">
    <source>
        <dbReference type="ARBA" id="ARBA00022741"/>
    </source>
</evidence>
<evidence type="ECO:0000256" key="13">
    <source>
        <dbReference type="ARBA" id="ARBA00034808"/>
    </source>
</evidence>
<accession>A0A3S0LPA4</accession>
<evidence type="ECO:0000313" key="18">
    <source>
        <dbReference type="EMBL" id="RTY36931.1"/>
    </source>
</evidence>
<dbReference type="PANTHER" id="PTHR47964">
    <property type="entry name" value="ATP-DEPENDENT DNA HELICASE HOMOLOG RECG, CHLOROPLASTIC"/>
    <property type="match status" value="1"/>
</dbReference>
<comment type="catalytic activity">
    <reaction evidence="14 15">
        <text>ATP + H2O = ADP + phosphate + H(+)</text>
        <dbReference type="Rhea" id="RHEA:13065"/>
        <dbReference type="ChEBI" id="CHEBI:15377"/>
        <dbReference type="ChEBI" id="CHEBI:15378"/>
        <dbReference type="ChEBI" id="CHEBI:30616"/>
        <dbReference type="ChEBI" id="CHEBI:43474"/>
        <dbReference type="ChEBI" id="CHEBI:456216"/>
        <dbReference type="EC" id="5.6.2.4"/>
    </reaction>
</comment>
<evidence type="ECO:0000259" key="16">
    <source>
        <dbReference type="PROSITE" id="PS51192"/>
    </source>
</evidence>
<evidence type="ECO:0000256" key="1">
    <source>
        <dbReference type="ARBA" id="ARBA00007504"/>
    </source>
</evidence>
<keyword evidence="7 15" id="KW-0067">ATP-binding</keyword>
<dbReference type="SMART" id="SM00487">
    <property type="entry name" value="DEXDc"/>
    <property type="match status" value="1"/>
</dbReference>
<evidence type="ECO:0000256" key="9">
    <source>
        <dbReference type="ARBA" id="ARBA00023172"/>
    </source>
</evidence>
<evidence type="ECO:0000256" key="10">
    <source>
        <dbReference type="ARBA" id="ARBA00023204"/>
    </source>
</evidence>
<proteinExistence type="inferred from homology"/>
<feature type="domain" description="Helicase ATP-binding" evidence="16">
    <location>
        <begin position="291"/>
        <end position="452"/>
    </location>
</feature>
<dbReference type="CDD" id="cd04488">
    <property type="entry name" value="RecG_wedge_OBF"/>
    <property type="match status" value="1"/>
</dbReference>
<dbReference type="InterPro" id="IPR004609">
    <property type="entry name" value="ATP-dep_DNA_helicase_RecG"/>
</dbReference>
<dbReference type="InterPro" id="IPR045562">
    <property type="entry name" value="RecG_dom3_C"/>
</dbReference>
<keyword evidence="9 15" id="KW-0233">DNA recombination</keyword>
<dbReference type="EC" id="5.6.2.4" evidence="13 15"/>
<dbReference type="PANTHER" id="PTHR47964:SF1">
    <property type="entry name" value="ATP-DEPENDENT DNA HELICASE HOMOLOG RECG, CHLOROPLASTIC"/>
    <property type="match status" value="1"/>
</dbReference>
<dbReference type="NCBIfam" id="NF008168">
    <property type="entry name" value="PRK10917.2-2"/>
    <property type="match status" value="1"/>
</dbReference>
<dbReference type="InterPro" id="IPR047112">
    <property type="entry name" value="RecG/Mfd"/>
</dbReference>
<dbReference type="GO" id="GO:0006281">
    <property type="term" value="P:DNA repair"/>
    <property type="evidence" value="ECO:0007669"/>
    <property type="project" value="UniProtKB-UniRule"/>
</dbReference>
<dbReference type="NCBIfam" id="TIGR00643">
    <property type="entry name" value="recG"/>
    <property type="match status" value="1"/>
</dbReference>
<dbReference type="EMBL" id="RXYK01000011">
    <property type="protein sequence ID" value="RTY36931.1"/>
    <property type="molecule type" value="Genomic_DNA"/>
</dbReference>
<comment type="similarity">
    <text evidence="1 15">Belongs to the helicase family. RecG subfamily.</text>
</comment>
<dbReference type="NCBIfam" id="NF008165">
    <property type="entry name" value="PRK10917.1-3"/>
    <property type="match status" value="1"/>
</dbReference>
<feature type="domain" description="Helicase C-terminal" evidence="17">
    <location>
        <begin position="471"/>
        <end position="636"/>
    </location>
</feature>
<dbReference type="GO" id="GO:0006310">
    <property type="term" value="P:DNA recombination"/>
    <property type="evidence" value="ECO:0007669"/>
    <property type="project" value="UniProtKB-UniRule"/>
</dbReference>
<evidence type="ECO:0000256" key="2">
    <source>
        <dbReference type="ARBA" id="ARBA00017846"/>
    </source>
</evidence>
<dbReference type="InterPro" id="IPR001650">
    <property type="entry name" value="Helicase_C-like"/>
</dbReference>
<dbReference type="RefSeq" id="WP_126384764.1">
    <property type="nucleotide sequence ID" value="NZ_RXYK01000011.1"/>
</dbReference>
<dbReference type="InterPro" id="IPR011545">
    <property type="entry name" value="DEAD/DEAH_box_helicase_dom"/>
</dbReference>
<dbReference type="Proteomes" id="UP000279908">
    <property type="component" value="Unassembled WGS sequence"/>
</dbReference>
<evidence type="ECO:0000256" key="12">
    <source>
        <dbReference type="ARBA" id="ARBA00034617"/>
    </source>
</evidence>
<dbReference type="AlphaFoldDB" id="A0A3S0LPA4"/>
<comment type="catalytic activity">
    <reaction evidence="12 15">
        <text>Couples ATP hydrolysis with the unwinding of duplex DNA by translocating in the 3'-5' direction.</text>
        <dbReference type="EC" id="5.6.2.4"/>
    </reaction>
</comment>
<dbReference type="SUPFAM" id="SSF52540">
    <property type="entry name" value="P-loop containing nucleoside triphosphate hydrolases"/>
    <property type="match status" value="2"/>
</dbReference>
<evidence type="ECO:0000256" key="6">
    <source>
        <dbReference type="ARBA" id="ARBA00022806"/>
    </source>
</evidence>
<sequence>MQDNSSLQALKGLGPKKIEILQEAGISSLENLFDYWPRRYLDRRAMNSIAGLRMGEMATVVGTVRSAGIEQGGRGMARFKVKLADRSGVLDLTWFRGARYFSRAIVPGDILAVYGKVGYFGRQAQMQHPDFDRLGREGADGDKEGSDAELFNTGRIIPLYPTSEAMKRSGLASRQLRGLIARAFDIRQPGGTENLSSGILKAHGLMPLSEAYRELHQPSSPERLQMAEYRMKWTELFYAQLSFALRRRALRHTRTAVQFSHSGEFTAALHAALPYSLTGAQKNAIRELYRDLKGESPMQRLVQGDVGSGKTIVAMFAMALAADNNLQSVFMAPTEILAVQHWLGMKRLFEPLGIQVCLLTGRQPKKVREALLMELREGRVHIAVGTHALLQHDVDFHSLGLVVIDEQHRFGVLQRKTLQDKAQHPHVLLMTATPIPRTLTMGVFGDLDVSLIREMPTGRQPVRTLVQQEADKPRVFEFLRAEVAAGRQGYIVYPLVEESEKVDLKAAVESFDELSASVFPDLRLGLIHGQMTPDMKEVVMEQFRSGLIDILVGTTVIEVGVDVANATVMVIMHAERFGLAQLHQLRGRVGRGTQASSCFLLYAKLTSDGKERLDAMASTTDGFVISEIDAAIRGAGNLLGKEQSGTLSGLKMADLTRDFDIMQSAREAAFSLVAEDGELREPGHRMIRDWYMRHLHQRDTLADIG</sequence>
<evidence type="ECO:0000256" key="14">
    <source>
        <dbReference type="ARBA" id="ARBA00048988"/>
    </source>
</evidence>
<evidence type="ECO:0000256" key="7">
    <source>
        <dbReference type="ARBA" id="ARBA00022840"/>
    </source>
</evidence>
<dbReference type="InterPro" id="IPR027417">
    <property type="entry name" value="P-loop_NTPase"/>
</dbReference>
<dbReference type="GO" id="GO:0016887">
    <property type="term" value="F:ATP hydrolysis activity"/>
    <property type="evidence" value="ECO:0007669"/>
    <property type="project" value="RHEA"/>
</dbReference>
<dbReference type="InterPro" id="IPR012340">
    <property type="entry name" value="NA-bd_OB-fold"/>
</dbReference>
<gene>
    <name evidence="18" type="primary">recG</name>
    <name evidence="18" type="ORF">EKD02_07355</name>
</gene>
<evidence type="ECO:0000256" key="11">
    <source>
        <dbReference type="ARBA" id="ARBA00023235"/>
    </source>
</evidence>
<dbReference type="GO" id="GO:0043138">
    <property type="term" value="F:3'-5' DNA helicase activity"/>
    <property type="evidence" value="ECO:0007669"/>
    <property type="project" value="UniProtKB-EC"/>
</dbReference>
<dbReference type="GO" id="GO:0003677">
    <property type="term" value="F:DNA binding"/>
    <property type="evidence" value="ECO:0007669"/>
    <property type="project" value="UniProtKB-KW"/>
</dbReference>
<evidence type="ECO:0000256" key="8">
    <source>
        <dbReference type="ARBA" id="ARBA00023125"/>
    </source>
</evidence>
<keyword evidence="10 15" id="KW-0234">DNA repair</keyword>
<keyword evidence="11" id="KW-0413">Isomerase</keyword>
<dbReference type="SUPFAM" id="SSF50249">
    <property type="entry name" value="Nucleic acid-binding proteins"/>
    <property type="match status" value="1"/>
</dbReference>
<reference evidence="18 19" key="1">
    <citation type="submission" date="2018-12" db="EMBL/GenBank/DDBJ databases">
        <authorList>
            <person name="Lunina O.N."/>
            <person name="Grouzdev D.S."/>
            <person name="Gorlenko V.M."/>
            <person name="Savvichev A.S."/>
        </authorList>
    </citation>
    <scope>NUCLEOTIDE SEQUENCE [LARGE SCALE GENOMIC DNA]</scope>
    <source>
        <strain evidence="18 19">BrKhr-17</strain>
    </source>
</reference>
<dbReference type="Gene3D" id="3.40.50.300">
    <property type="entry name" value="P-loop containing nucleotide triphosphate hydrolases"/>
    <property type="match status" value="2"/>
</dbReference>
<dbReference type="SMART" id="SM00490">
    <property type="entry name" value="HELICc"/>
    <property type="match status" value="1"/>
</dbReference>
<protein>
    <recommendedName>
        <fullName evidence="2 15">ATP-dependent DNA helicase RecG</fullName>
        <ecNumber evidence="13 15">5.6.2.4</ecNumber>
    </recommendedName>
</protein>
<dbReference type="PROSITE" id="PS51192">
    <property type="entry name" value="HELICASE_ATP_BIND_1"/>
    <property type="match status" value="1"/>
</dbReference>
<dbReference type="GO" id="GO:0005524">
    <property type="term" value="F:ATP binding"/>
    <property type="evidence" value="ECO:0007669"/>
    <property type="project" value="UniProtKB-KW"/>
</dbReference>
<dbReference type="PROSITE" id="PS51194">
    <property type="entry name" value="HELICASE_CTER"/>
    <property type="match status" value="1"/>
</dbReference>
<evidence type="ECO:0000256" key="5">
    <source>
        <dbReference type="ARBA" id="ARBA00022801"/>
    </source>
</evidence>
<dbReference type="Pfam" id="PF19833">
    <property type="entry name" value="RecG_dom3_C"/>
    <property type="match status" value="1"/>
</dbReference>
<keyword evidence="6 15" id="KW-0347">Helicase</keyword>
<organism evidence="18 19">
    <name type="scientific">Chlorobium phaeovibrioides</name>
    <dbReference type="NCBI Taxonomy" id="1094"/>
    <lineage>
        <taxon>Bacteria</taxon>
        <taxon>Pseudomonadati</taxon>
        <taxon>Chlorobiota</taxon>
        <taxon>Chlorobiia</taxon>
        <taxon>Chlorobiales</taxon>
        <taxon>Chlorobiaceae</taxon>
        <taxon>Chlorobium/Pelodictyon group</taxon>
        <taxon>Chlorobium</taxon>
    </lineage>
</organism>
<keyword evidence="4 15" id="KW-0227">DNA damage</keyword>
<dbReference type="Pfam" id="PF00271">
    <property type="entry name" value="Helicase_C"/>
    <property type="match status" value="1"/>
</dbReference>
<name>A0A3S0LPA4_CHLPH</name>
<evidence type="ECO:0000256" key="15">
    <source>
        <dbReference type="RuleBase" id="RU363016"/>
    </source>
</evidence>
<keyword evidence="8" id="KW-0238">DNA-binding</keyword>
<dbReference type="CDD" id="cd17992">
    <property type="entry name" value="DEXHc_RecG"/>
    <property type="match status" value="1"/>
</dbReference>
<comment type="caution">
    <text evidence="18">The sequence shown here is derived from an EMBL/GenBank/DDBJ whole genome shotgun (WGS) entry which is preliminary data.</text>
</comment>
<evidence type="ECO:0000256" key="4">
    <source>
        <dbReference type="ARBA" id="ARBA00022763"/>
    </source>
</evidence>
<keyword evidence="3 15" id="KW-0547">Nucleotide-binding</keyword>
<evidence type="ECO:0000259" key="17">
    <source>
        <dbReference type="PROSITE" id="PS51194"/>
    </source>
</evidence>
<dbReference type="Gene3D" id="2.40.50.140">
    <property type="entry name" value="Nucleic acid-binding proteins"/>
    <property type="match status" value="1"/>
</dbReference>
<comment type="function">
    <text evidence="15">Plays a critical role in recombination and DNA repair. Helps process Holliday junction intermediates to mature products by catalyzing branch migration. Has replication fork regression activity, unwinds stalled or blocked replication forks to make a HJ that can be resolved. Has a DNA unwinding activity characteristic of a DNA helicase with 3'-5' polarity.</text>
</comment>